<proteinExistence type="predicted"/>
<evidence type="ECO:0000313" key="3">
    <source>
        <dbReference type="EMBL" id="KAK6344033.1"/>
    </source>
</evidence>
<feature type="region of interest" description="Disordered" evidence="1">
    <location>
        <begin position="145"/>
        <end position="176"/>
    </location>
</feature>
<organism evidence="3 4">
    <name type="scientific">Orbilia brochopaga</name>
    <dbReference type="NCBI Taxonomy" id="3140254"/>
    <lineage>
        <taxon>Eukaryota</taxon>
        <taxon>Fungi</taxon>
        <taxon>Dikarya</taxon>
        <taxon>Ascomycota</taxon>
        <taxon>Pezizomycotina</taxon>
        <taxon>Orbiliomycetes</taxon>
        <taxon>Orbiliales</taxon>
        <taxon>Orbiliaceae</taxon>
        <taxon>Orbilia</taxon>
    </lineage>
</organism>
<keyword evidence="2" id="KW-0812">Transmembrane</keyword>
<feature type="compositionally biased region" description="Basic and acidic residues" evidence="1">
    <location>
        <begin position="145"/>
        <end position="159"/>
    </location>
</feature>
<accession>A0AAV9UKV3</accession>
<evidence type="ECO:0000313" key="4">
    <source>
        <dbReference type="Proteomes" id="UP001375240"/>
    </source>
</evidence>
<sequence length="229" mass="25690">MTSGEESRSSGREASPTSSWRLLRSKSAPAKIQTDEPETSATQDNFITRTIFAPILFLSFILSLAIVDRRRRLEEDRKLNLLTARRKLLYLSLFWRIPRSPDSSCDSSSNNINDSINTSNGSSSSSNGIDYEYVKLHSESESFAERATRRASDGGELKLKRSRSREGEDDAASPTTLAERQYEAKSLSAEAFSIQNRVMLGMGVFSMGFGLLCWLAYVKARELLFTLYL</sequence>
<dbReference type="AlphaFoldDB" id="A0AAV9UKV3"/>
<comment type="caution">
    <text evidence="3">The sequence shown here is derived from an EMBL/GenBank/DDBJ whole genome shotgun (WGS) entry which is preliminary data.</text>
</comment>
<dbReference type="Proteomes" id="UP001375240">
    <property type="component" value="Unassembled WGS sequence"/>
</dbReference>
<keyword evidence="2" id="KW-0472">Membrane</keyword>
<feature type="region of interest" description="Disordered" evidence="1">
    <location>
        <begin position="1"/>
        <end position="40"/>
    </location>
</feature>
<dbReference type="EMBL" id="JAVHNQ010000006">
    <property type="protein sequence ID" value="KAK6344033.1"/>
    <property type="molecule type" value="Genomic_DNA"/>
</dbReference>
<keyword evidence="4" id="KW-1185">Reference proteome</keyword>
<reference evidence="3 4" key="1">
    <citation type="submission" date="2019-10" db="EMBL/GenBank/DDBJ databases">
        <authorList>
            <person name="Palmer J.M."/>
        </authorList>
    </citation>
    <scope>NUCLEOTIDE SEQUENCE [LARGE SCALE GENOMIC DNA]</scope>
    <source>
        <strain evidence="3 4">TWF696</strain>
    </source>
</reference>
<keyword evidence="2" id="KW-1133">Transmembrane helix</keyword>
<feature type="region of interest" description="Disordered" evidence="1">
    <location>
        <begin position="101"/>
        <end position="125"/>
    </location>
</feature>
<name>A0AAV9UKV3_9PEZI</name>
<evidence type="ECO:0000256" key="2">
    <source>
        <dbReference type="SAM" id="Phobius"/>
    </source>
</evidence>
<feature type="transmembrane region" description="Helical" evidence="2">
    <location>
        <begin position="198"/>
        <end position="217"/>
    </location>
</feature>
<gene>
    <name evidence="3" type="ORF">TWF696_007680</name>
</gene>
<protein>
    <submittedName>
        <fullName evidence="3">Uncharacterized protein</fullName>
    </submittedName>
</protein>
<feature type="transmembrane region" description="Helical" evidence="2">
    <location>
        <begin position="46"/>
        <end position="67"/>
    </location>
</feature>
<evidence type="ECO:0000256" key="1">
    <source>
        <dbReference type="SAM" id="MobiDB-lite"/>
    </source>
</evidence>
<feature type="compositionally biased region" description="Basic and acidic residues" evidence="1">
    <location>
        <begin position="1"/>
        <end position="11"/>
    </location>
</feature>